<proteinExistence type="predicted"/>
<dbReference type="AlphaFoldDB" id="A0A4Z2EU45"/>
<name>A0A4Z2EU45_9TELE</name>
<evidence type="ECO:0000313" key="1">
    <source>
        <dbReference type="EMBL" id="TNN32160.1"/>
    </source>
</evidence>
<protein>
    <submittedName>
        <fullName evidence="1">Uncharacterized protein</fullName>
    </submittedName>
</protein>
<comment type="caution">
    <text evidence="1">The sequence shown here is derived from an EMBL/GenBank/DDBJ whole genome shotgun (WGS) entry which is preliminary data.</text>
</comment>
<reference evidence="1 2" key="1">
    <citation type="submission" date="2019-03" db="EMBL/GenBank/DDBJ databases">
        <title>First draft genome of Liparis tanakae, snailfish: a comprehensive survey of snailfish specific genes.</title>
        <authorList>
            <person name="Kim W."/>
            <person name="Song I."/>
            <person name="Jeong J.-H."/>
            <person name="Kim D."/>
            <person name="Kim S."/>
            <person name="Ryu S."/>
            <person name="Song J.Y."/>
            <person name="Lee S.K."/>
        </authorList>
    </citation>
    <scope>NUCLEOTIDE SEQUENCE [LARGE SCALE GENOMIC DNA]</scope>
    <source>
        <tissue evidence="1">Muscle</tissue>
    </source>
</reference>
<accession>A0A4Z2EU45</accession>
<keyword evidence="2" id="KW-1185">Reference proteome</keyword>
<dbReference type="OrthoDB" id="10568724at2759"/>
<sequence>MPPPALVHFPDEVKFILKEPRLHANGSVQSDDLAVDHGVLSQRCHQVGKLRGVSQARGEGHLSGEKGLHLLWETGQEGGGEQTYGNKERQHLRCIHGGQIPPDGVQT</sequence>
<dbReference type="Proteomes" id="UP000314294">
    <property type="component" value="Unassembled WGS sequence"/>
</dbReference>
<dbReference type="EMBL" id="SRLO01002886">
    <property type="protein sequence ID" value="TNN32160.1"/>
    <property type="molecule type" value="Genomic_DNA"/>
</dbReference>
<organism evidence="1 2">
    <name type="scientific">Liparis tanakae</name>
    <name type="common">Tanaka's snailfish</name>
    <dbReference type="NCBI Taxonomy" id="230148"/>
    <lineage>
        <taxon>Eukaryota</taxon>
        <taxon>Metazoa</taxon>
        <taxon>Chordata</taxon>
        <taxon>Craniata</taxon>
        <taxon>Vertebrata</taxon>
        <taxon>Euteleostomi</taxon>
        <taxon>Actinopterygii</taxon>
        <taxon>Neopterygii</taxon>
        <taxon>Teleostei</taxon>
        <taxon>Neoteleostei</taxon>
        <taxon>Acanthomorphata</taxon>
        <taxon>Eupercaria</taxon>
        <taxon>Perciformes</taxon>
        <taxon>Cottioidei</taxon>
        <taxon>Cottales</taxon>
        <taxon>Liparidae</taxon>
        <taxon>Liparis</taxon>
    </lineage>
</organism>
<gene>
    <name evidence="1" type="ORF">EYF80_057685</name>
</gene>
<evidence type="ECO:0000313" key="2">
    <source>
        <dbReference type="Proteomes" id="UP000314294"/>
    </source>
</evidence>